<protein>
    <submittedName>
        <fullName evidence="1">Uncharacterized protein</fullName>
    </submittedName>
</protein>
<dbReference type="Proteomes" id="UP001433508">
    <property type="component" value="Unassembled WGS sequence"/>
</dbReference>
<sequence>MYRLMRYAARRRPWSPLLERTRPRLYNIYLYRQMGGAATSRGISFTSGAKILAKIVRVPAAAGGAVVAGIAYVNYQVQEAANYTQKKIDEATDWITGTASSVKDGIESLSTPEWLKGLLGSTTSEGQQRSHSERDEGSSHDTASQETAKQKSSNENGDGGGDEAALTGMAAAAATATMSDDDAEERVAATNAQMMLLTRKMIEIRNILQEISTGGGSRSLTRVQLPSIVVIGSQSSGKSSVLEAIVGHEFLPKGNNMVTRRPIELTLINSPDAAAEYGDFPALKLGKITDFAQIQRTLTDLNLAIPDSEAVSDDPIRLNIYSPHVPDLTLIDLPGYIQIAAADQPETLKSKIMALCDKYIAAPNIIVAISAADVDLANSTALRAAKRIDPRGERTIGVITKLDLVDPSRAVELLQNRSYPLQMGYVGVVSKVPSSFASRTSSGLLSRFSGFADGGDIGSAIAKNEEAYFGRHPVLTRALIDADGTGQQQVSLGVINLRNKLMHILERTMAKNLQPACDAIHQELEETTYQFKVEYNDRPLTAESYLAQSLDSFKLSFKEFAGKFGREQVRAMLKSELDQRVLDLLAQRYWNRLDEEPDLSVATIDDTTIKSVLRPVSELPSAPLEDVYWHRQLDACVSSLTKSGVGRTSTTLVSNALSGEMEHLVNSGAFKTHPYVKTIVQDATMEILNSRFYSTADQVENCIKPYKYEVEVEDREWTKSREHAFALLKEELRQCEAAYYKLQRSSGGAKKLSQVEKFVEKSCKGLVKTEDANEIYGFSQALIDKGREGLFLTKRADILRLRMQALKSKQCKSKDSKYYCPEVFLDVVADKLTQTAVLFLNVELLSDFYYHLPRELDTRLGHGLGPEKMESFAKENAKVRRHLELQERKQKLELAAEKIESVIAMQKTRRLQSA</sequence>
<gene>
    <name evidence="1" type="ORF">V1525DRAFT_396677</name>
</gene>
<evidence type="ECO:0000313" key="1">
    <source>
        <dbReference type="EMBL" id="KAK9240036.1"/>
    </source>
</evidence>
<evidence type="ECO:0000313" key="2">
    <source>
        <dbReference type="Proteomes" id="UP001433508"/>
    </source>
</evidence>
<reference evidence="2" key="1">
    <citation type="journal article" date="2024" name="Front. Bioeng. Biotechnol.">
        <title>Genome-scale model development and genomic sequencing of the oleaginous clade Lipomyces.</title>
        <authorList>
            <person name="Czajka J.J."/>
            <person name="Han Y."/>
            <person name="Kim J."/>
            <person name="Mondo S.J."/>
            <person name="Hofstad B.A."/>
            <person name="Robles A."/>
            <person name="Haridas S."/>
            <person name="Riley R."/>
            <person name="LaButti K."/>
            <person name="Pangilinan J."/>
            <person name="Andreopoulos W."/>
            <person name="Lipzen A."/>
            <person name="Yan J."/>
            <person name="Wang M."/>
            <person name="Ng V."/>
            <person name="Grigoriev I.V."/>
            <person name="Spatafora J.W."/>
            <person name="Magnuson J.K."/>
            <person name="Baker S.E."/>
            <person name="Pomraning K.R."/>
        </authorList>
    </citation>
    <scope>NUCLEOTIDE SEQUENCE [LARGE SCALE GENOMIC DNA]</scope>
    <source>
        <strain evidence="2">CBS 7786</strain>
    </source>
</reference>
<accession>A0ACC3T8U0</accession>
<comment type="caution">
    <text evidence="1">The sequence shown here is derived from an EMBL/GenBank/DDBJ whole genome shotgun (WGS) entry which is preliminary data.</text>
</comment>
<proteinExistence type="predicted"/>
<name>A0ACC3T8U0_LIPKO</name>
<organism evidence="1 2">
    <name type="scientific">Lipomyces kononenkoae</name>
    <name type="common">Yeast</name>
    <dbReference type="NCBI Taxonomy" id="34357"/>
    <lineage>
        <taxon>Eukaryota</taxon>
        <taxon>Fungi</taxon>
        <taxon>Dikarya</taxon>
        <taxon>Ascomycota</taxon>
        <taxon>Saccharomycotina</taxon>
        <taxon>Lipomycetes</taxon>
        <taxon>Lipomycetales</taxon>
        <taxon>Lipomycetaceae</taxon>
        <taxon>Lipomyces</taxon>
    </lineage>
</organism>
<dbReference type="EMBL" id="MU971342">
    <property type="protein sequence ID" value="KAK9240036.1"/>
    <property type="molecule type" value="Genomic_DNA"/>
</dbReference>
<keyword evidence="2" id="KW-1185">Reference proteome</keyword>